<evidence type="ECO:0000313" key="1">
    <source>
        <dbReference type="EMBL" id="XDP46675.1"/>
    </source>
</evidence>
<dbReference type="AlphaFoldDB" id="A0AB39L8N5"/>
<dbReference type="KEGG" id="spue:AB5L97_06610"/>
<name>A0AB39L8N5_9MICC</name>
<evidence type="ECO:0008006" key="2">
    <source>
        <dbReference type="Google" id="ProtNLM"/>
    </source>
</evidence>
<accession>A0AB39L8N5</accession>
<proteinExistence type="predicted"/>
<gene>
    <name evidence="1" type="ORF">AB5L97_06610</name>
</gene>
<dbReference type="InterPro" id="IPR017853">
    <property type="entry name" value="GH"/>
</dbReference>
<dbReference type="Gene3D" id="3.20.20.80">
    <property type="entry name" value="Glycosidases"/>
    <property type="match status" value="1"/>
</dbReference>
<organism evidence="1">
    <name type="scientific">Sinomonas puerhi</name>
    <dbReference type="NCBI Taxonomy" id="3238584"/>
    <lineage>
        <taxon>Bacteria</taxon>
        <taxon>Bacillati</taxon>
        <taxon>Actinomycetota</taxon>
        <taxon>Actinomycetes</taxon>
        <taxon>Micrococcales</taxon>
        <taxon>Micrococcaceae</taxon>
        <taxon>Sinomonas</taxon>
    </lineage>
</organism>
<protein>
    <recommendedName>
        <fullName evidence="2">O-glycosyl hydrolase</fullName>
    </recommendedName>
</protein>
<reference evidence="1" key="1">
    <citation type="submission" date="2024-07" db="EMBL/GenBank/DDBJ databases">
        <authorList>
            <person name="fu j."/>
        </authorList>
    </citation>
    <scope>NUCLEOTIDE SEQUENCE</scope>
    <source>
        <strain evidence="1">P10A9</strain>
    </source>
</reference>
<sequence>MVWRVIIEKADWEPTEIGPADVIDDSYYRRIYETPKMRDLWDTIAYIESSKGQTVSLSVMGAVSPWMGGTQVLPEKEDFWVRMIASLLDYGRRQRGLTLSLVSPLNEPDTNGIEGPNVGPSQMTELLGKLGRRLDALGMGDVRFVVPDTSSAQGARDDYVPALVADTYVSGKIARIGIHTYSGDAASVPDAVSKGAAAGAGVWATEFNAWCDGCDSGAAPADTWDQAFGMARMLLSLVGQGVNGAQMYDAWDGYYEHHGAMGYWGALKYDPGSGTYSPRSAFSVLSLFIRALPSGTVHVGASGAPALEVQAFLDEPSGQVNIVGANPTRSAQRFVVTAGGAQLHGAELALLGPDSAVAHAAIPSVRGGGLAISVPANDIFWLKASLP</sequence>
<dbReference type="SUPFAM" id="SSF51445">
    <property type="entry name" value="(Trans)glycosidases"/>
    <property type="match status" value="1"/>
</dbReference>
<dbReference type="EMBL" id="CP163302">
    <property type="protein sequence ID" value="XDP46675.1"/>
    <property type="molecule type" value="Genomic_DNA"/>
</dbReference>
<dbReference type="RefSeq" id="WP_369046947.1">
    <property type="nucleotide sequence ID" value="NZ_CP163302.1"/>
</dbReference>